<comment type="caution">
    <text evidence="2">The sequence shown here is derived from an EMBL/GenBank/DDBJ whole genome shotgun (WGS) entry which is preliminary data.</text>
</comment>
<name>A0AAV4Y8D3_CAEEX</name>
<dbReference type="AlphaFoldDB" id="A0AAV4Y8D3"/>
<accession>A0AAV4Y8D3</accession>
<proteinExistence type="predicted"/>
<sequence>MPRQQATRSMSLTSQESYSAVIIADMIAEVPNQIDHPDIEQGIKAEKHPDGKNSTPKKEKSILDMTTSMIHQQWSMWTLWKLLPWVKLKPTELISPRGSF</sequence>
<keyword evidence="3" id="KW-1185">Reference proteome</keyword>
<evidence type="ECO:0000256" key="1">
    <source>
        <dbReference type="SAM" id="MobiDB-lite"/>
    </source>
</evidence>
<evidence type="ECO:0000313" key="2">
    <source>
        <dbReference type="EMBL" id="GIZ03583.1"/>
    </source>
</evidence>
<dbReference type="EMBL" id="BPLR01001625">
    <property type="protein sequence ID" value="GIZ03583.1"/>
    <property type="molecule type" value="Genomic_DNA"/>
</dbReference>
<feature type="compositionally biased region" description="Basic and acidic residues" evidence="1">
    <location>
        <begin position="35"/>
        <end position="59"/>
    </location>
</feature>
<protein>
    <submittedName>
        <fullName evidence="2">Uncharacterized protein</fullName>
    </submittedName>
</protein>
<gene>
    <name evidence="2" type="ORF">CEXT_22221</name>
</gene>
<dbReference type="Proteomes" id="UP001054945">
    <property type="component" value="Unassembled WGS sequence"/>
</dbReference>
<reference evidence="2 3" key="1">
    <citation type="submission" date="2021-06" db="EMBL/GenBank/DDBJ databases">
        <title>Caerostris extrusa draft genome.</title>
        <authorList>
            <person name="Kono N."/>
            <person name="Arakawa K."/>
        </authorList>
    </citation>
    <scope>NUCLEOTIDE SEQUENCE [LARGE SCALE GENOMIC DNA]</scope>
</reference>
<evidence type="ECO:0000313" key="3">
    <source>
        <dbReference type="Proteomes" id="UP001054945"/>
    </source>
</evidence>
<organism evidence="2 3">
    <name type="scientific">Caerostris extrusa</name>
    <name type="common">Bark spider</name>
    <name type="synonym">Caerostris bankana</name>
    <dbReference type="NCBI Taxonomy" id="172846"/>
    <lineage>
        <taxon>Eukaryota</taxon>
        <taxon>Metazoa</taxon>
        <taxon>Ecdysozoa</taxon>
        <taxon>Arthropoda</taxon>
        <taxon>Chelicerata</taxon>
        <taxon>Arachnida</taxon>
        <taxon>Araneae</taxon>
        <taxon>Araneomorphae</taxon>
        <taxon>Entelegynae</taxon>
        <taxon>Araneoidea</taxon>
        <taxon>Araneidae</taxon>
        <taxon>Caerostris</taxon>
    </lineage>
</organism>
<feature type="region of interest" description="Disordered" evidence="1">
    <location>
        <begin position="34"/>
        <end position="59"/>
    </location>
</feature>